<accession>A0A162TZM7</accession>
<evidence type="ECO:0000313" key="5">
    <source>
        <dbReference type="Proteomes" id="UP000190229"/>
    </source>
</evidence>
<dbReference type="OrthoDB" id="2138638at2"/>
<evidence type="ECO:0000313" key="3">
    <source>
        <dbReference type="EMBL" id="OPG17132.1"/>
    </source>
</evidence>
<dbReference type="Proteomes" id="UP000190229">
    <property type="component" value="Unassembled WGS sequence"/>
</dbReference>
<protein>
    <recommendedName>
        <fullName evidence="6">Lipoprotein</fullName>
    </recommendedName>
</protein>
<evidence type="ECO:0000313" key="2">
    <source>
        <dbReference type="EMBL" id="OAG95324.1"/>
    </source>
</evidence>
<evidence type="ECO:0000256" key="1">
    <source>
        <dbReference type="SAM" id="SignalP"/>
    </source>
</evidence>
<feature type="chain" id="PRO_5007840174" description="Lipoprotein" evidence="1">
    <location>
        <begin position="27"/>
        <end position="350"/>
    </location>
</feature>
<evidence type="ECO:0000313" key="4">
    <source>
        <dbReference type="Proteomes" id="UP000077421"/>
    </source>
</evidence>
<dbReference type="EMBL" id="LSUQ01000002">
    <property type="protein sequence ID" value="OAG95324.1"/>
    <property type="molecule type" value="Genomic_DNA"/>
</dbReference>
<dbReference type="PROSITE" id="PS51257">
    <property type="entry name" value="PROKAR_LIPOPROTEIN"/>
    <property type="match status" value="1"/>
</dbReference>
<comment type="caution">
    <text evidence="3">The sequence shown here is derived from an EMBL/GenBank/DDBJ whole genome shotgun (WGS) entry which is preliminary data.</text>
</comment>
<reference evidence="3 5" key="2">
    <citation type="submission" date="2017-02" db="EMBL/GenBank/DDBJ databases">
        <title>Draft genome of Acidibacillus ferrooxidans Huett2.</title>
        <authorList>
            <person name="Schopf S."/>
        </authorList>
    </citation>
    <scope>NUCLEOTIDE SEQUENCE [LARGE SCALE GENOMIC DNA]</scope>
    <source>
        <strain evidence="3 5">Huett2</strain>
    </source>
</reference>
<dbReference type="RefSeq" id="WP_067560707.1">
    <property type="nucleotide sequence ID" value="NZ_LSUQ01000002.1"/>
</dbReference>
<evidence type="ECO:0008006" key="6">
    <source>
        <dbReference type="Google" id="ProtNLM"/>
    </source>
</evidence>
<name>A0A162TZM7_9BACL</name>
<gene>
    <name evidence="2" type="ORF">AYW79_01265</name>
    <name evidence="3" type="ORF">B2M26_01980</name>
</gene>
<keyword evidence="5" id="KW-1185">Reference proteome</keyword>
<keyword evidence="1" id="KW-0732">Signal</keyword>
<feature type="signal peptide" evidence="1">
    <location>
        <begin position="1"/>
        <end position="26"/>
    </location>
</feature>
<dbReference type="EMBL" id="MWPS01000005">
    <property type="protein sequence ID" value="OPG17132.1"/>
    <property type="molecule type" value="Genomic_DNA"/>
</dbReference>
<reference evidence="2 4" key="1">
    <citation type="submission" date="2016-02" db="EMBL/GenBank/DDBJ databases">
        <title>Draft genome sequence of Acidibacillus ferrooxidans SLC66.</title>
        <authorList>
            <person name="Oliveira G."/>
            <person name="Nancucheo I."/>
            <person name="Dall'Agnol H."/>
            <person name="Johnson B."/>
            <person name="Oliveira R."/>
            <person name="Nunes G.L."/>
            <person name="Tzotzos G."/>
            <person name="Orellana S.C."/>
            <person name="Salim A.C."/>
            <person name="Araujo F.M."/>
        </authorList>
    </citation>
    <scope>NUCLEOTIDE SEQUENCE [LARGE SCALE GENOMIC DNA]</scope>
    <source>
        <strain evidence="2 4">SLC66</strain>
    </source>
</reference>
<proteinExistence type="predicted"/>
<dbReference type="Proteomes" id="UP000077421">
    <property type="component" value="Unassembled WGS sequence"/>
</dbReference>
<sequence length="350" mass="37692">MKNRILILPLIIVAGITLTACSNSFAAGDAGQSQTSEVTHAAAPAVSAPAWFVHDLQLAEQANLKNGLNYMLNWGEGTVTSNVQKQMNQLWFGVSTNIKQNPLFGYSWSMMYQMVKSQPQALMSVSVLEKVVQGGSTAGVLVSAKSMSLPNYASIAFANGQVITAANKSGELFYSVYPVKGVSVPSTNVSASSSAKLSEYGTHDFGLTERTYPSTATAFNALNHLQDTSIGQFIPTGSDVSLGSGIKARHSNKGGLNSYSWKEGRWSVVTQFWANTPDALGVSRNMVSYMHSHMLPAPYSKGFITAVQPRTSKRSNHLVTIIAWQVGSHLYELKRTGNPVTALETVLTMK</sequence>
<dbReference type="AlphaFoldDB" id="A0A162TZM7"/>
<organism evidence="3 5">
    <name type="scientific">Ferroacidibacillus organovorans</name>
    <dbReference type="NCBI Taxonomy" id="1765683"/>
    <lineage>
        <taxon>Bacteria</taxon>
        <taxon>Bacillati</taxon>
        <taxon>Bacillota</taxon>
        <taxon>Bacilli</taxon>
        <taxon>Bacillales</taxon>
        <taxon>Alicyclobacillaceae</taxon>
        <taxon>Ferroacidibacillus</taxon>
    </lineage>
</organism>